<dbReference type="SUPFAM" id="SSF81901">
    <property type="entry name" value="HCP-like"/>
    <property type="match status" value="1"/>
</dbReference>
<evidence type="ECO:0000256" key="1">
    <source>
        <dbReference type="ARBA" id="ARBA00022737"/>
    </source>
</evidence>
<evidence type="ECO:0000256" key="3">
    <source>
        <dbReference type="PROSITE-ProRule" id="PRU00339"/>
    </source>
</evidence>
<dbReference type="Proteomes" id="UP000295197">
    <property type="component" value="Unassembled WGS sequence"/>
</dbReference>
<dbReference type="RefSeq" id="WP_243646037.1">
    <property type="nucleotide sequence ID" value="NZ_SMBZ01000007.1"/>
</dbReference>
<feature type="chain" id="PRO_5021006522" description="Tetratricopeptide repeat protein" evidence="4">
    <location>
        <begin position="24"/>
        <end position="579"/>
    </location>
</feature>
<protein>
    <recommendedName>
        <fullName evidence="7">Tetratricopeptide repeat protein</fullName>
    </recommendedName>
</protein>
<organism evidence="5 6">
    <name type="scientific">Sphingobacterium alimentarium</name>
    <dbReference type="NCBI Taxonomy" id="797292"/>
    <lineage>
        <taxon>Bacteria</taxon>
        <taxon>Pseudomonadati</taxon>
        <taxon>Bacteroidota</taxon>
        <taxon>Sphingobacteriia</taxon>
        <taxon>Sphingobacteriales</taxon>
        <taxon>Sphingobacteriaceae</taxon>
        <taxon>Sphingobacterium</taxon>
    </lineage>
</organism>
<dbReference type="Gene3D" id="1.25.40.10">
    <property type="entry name" value="Tetratricopeptide repeat domain"/>
    <property type="match status" value="3"/>
</dbReference>
<dbReference type="PROSITE" id="PS50005">
    <property type="entry name" value="TPR"/>
    <property type="match status" value="2"/>
</dbReference>
<dbReference type="Pfam" id="PF13432">
    <property type="entry name" value="TPR_16"/>
    <property type="match status" value="1"/>
</dbReference>
<keyword evidence="2 3" id="KW-0802">TPR repeat</keyword>
<keyword evidence="4" id="KW-0732">Signal</keyword>
<keyword evidence="6" id="KW-1185">Reference proteome</keyword>
<dbReference type="InterPro" id="IPR019734">
    <property type="entry name" value="TPR_rpt"/>
</dbReference>
<dbReference type="PANTHER" id="PTHR44186">
    <property type="match status" value="1"/>
</dbReference>
<comment type="caution">
    <text evidence="5">The sequence shown here is derived from an EMBL/GenBank/DDBJ whole genome shotgun (WGS) entry which is preliminary data.</text>
</comment>
<feature type="signal peptide" evidence="4">
    <location>
        <begin position="1"/>
        <end position="23"/>
    </location>
</feature>
<feature type="repeat" description="TPR" evidence="3">
    <location>
        <begin position="531"/>
        <end position="564"/>
    </location>
</feature>
<evidence type="ECO:0000313" key="5">
    <source>
        <dbReference type="EMBL" id="TCV18911.1"/>
    </source>
</evidence>
<evidence type="ECO:0000313" key="6">
    <source>
        <dbReference type="Proteomes" id="UP000295197"/>
    </source>
</evidence>
<dbReference type="PANTHER" id="PTHR44186:SF1">
    <property type="entry name" value="BARDET-BIEDL SYNDROME 4 PROTEIN"/>
    <property type="match status" value="1"/>
</dbReference>
<dbReference type="InterPro" id="IPR011990">
    <property type="entry name" value="TPR-like_helical_dom_sf"/>
</dbReference>
<accession>A0A4R3VZR2</accession>
<dbReference type="AlphaFoldDB" id="A0A4R3VZR2"/>
<keyword evidence="1" id="KW-0677">Repeat</keyword>
<name>A0A4R3VZR2_9SPHI</name>
<reference evidence="5 6" key="1">
    <citation type="submission" date="2019-03" db="EMBL/GenBank/DDBJ databases">
        <title>Genomic Encyclopedia of Type Strains, Phase IV (KMG-IV): sequencing the most valuable type-strain genomes for metagenomic binning, comparative biology and taxonomic classification.</title>
        <authorList>
            <person name="Goeker M."/>
        </authorList>
    </citation>
    <scope>NUCLEOTIDE SEQUENCE [LARGE SCALE GENOMIC DNA]</scope>
    <source>
        <strain evidence="5 6">DSM 22362</strain>
    </source>
</reference>
<proteinExistence type="predicted"/>
<evidence type="ECO:0000256" key="2">
    <source>
        <dbReference type="ARBA" id="ARBA00022803"/>
    </source>
</evidence>
<sequence length="579" mass="63793">MMTKSKLFLSLLAAGAVVSTANAQSLKDAKAALDAEQYDKAKSILQNLVAKKPKDGENHFYLGQVYLVNEKLDSATWAFNNGITNAPKEALNTVGLGIVELEKNNVAAAEQKFTQATSSLGKKDYLPLYYIGKAYIDAPKPDYAKAVDYLSQAKAKNAKDALIPVSLGDAYLGLGENSQSFINYRDALNIDPNLVKAKVQQALITRRAFAFDEALNQYNSIAAEYPNYGPVYREIAETELQIAKRMPDNTDEQKAAYEAQVAKAVDSYKKYLSVTGDKSSDALVRYADFLVFGQKYDELKTVALQLENVPGVDAKVYRYLGLIAINQDKDPAKAVGYFDKLFANAEESRLIALDYLFGGFSNIEAGDKNKGLQYLGKALQMDKELINEVDGYGRNAFNAENFEAAAAIFNVPAQQQGEPWFYEANYLVGDANFRAGNKKKTAGEDGTQEFNDAIKALDVVINSTDSAAAEFKVPALYIKGYSNYNLDIIDPEQPELHKGLYLPAFTQLEKVLTDKQAAGEQLTEDEVVKLTDVYNVIGYYHILKEDYAKAAGIFKKAVALTPGDEVATQYLEALKDFIN</sequence>
<gene>
    <name evidence="5" type="ORF">EDC17_100741</name>
</gene>
<evidence type="ECO:0000256" key="4">
    <source>
        <dbReference type="SAM" id="SignalP"/>
    </source>
</evidence>
<evidence type="ECO:0008006" key="7">
    <source>
        <dbReference type="Google" id="ProtNLM"/>
    </source>
</evidence>
<feature type="repeat" description="TPR" evidence="3">
    <location>
        <begin position="161"/>
        <end position="194"/>
    </location>
</feature>
<dbReference type="SMART" id="SM00028">
    <property type="entry name" value="TPR"/>
    <property type="match status" value="5"/>
</dbReference>
<dbReference type="EMBL" id="SMBZ01000007">
    <property type="protein sequence ID" value="TCV18911.1"/>
    <property type="molecule type" value="Genomic_DNA"/>
</dbReference>